<accession>A0A1M6LW72</accession>
<dbReference type="EMBL" id="FQZK01000009">
    <property type="protein sequence ID" value="SHJ75432.1"/>
    <property type="molecule type" value="Genomic_DNA"/>
</dbReference>
<protein>
    <submittedName>
        <fullName evidence="1">Uncharacterized protein</fullName>
    </submittedName>
</protein>
<gene>
    <name evidence="1" type="ORF">SAMN05421803_10983</name>
</gene>
<evidence type="ECO:0000313" key="2">
    <source>
        <dbReference type="Proteomes" id="UP000184452"/>
    </source>
</evidence>
<organism evidence="1 2">
    <name type="scientific">Nocardiopsis flavescens</name>
    <dbReference type="NCBI Taxonomy" id="758803"/>
    <lineage>
        <taxon>Bacteria</taxon>
        <taxon>Bacillati</taxon>
        <taxon>Actinomycetota</taxon>
        <taxon>Actinomycetes</taxon>
        <taxon>Streptosporangiales</taxon>
        <taxon>Nocardiopsidaceae</taxon>
        <taxon>Nocardiopsis</taxon>
    </lineage>
</organism>
<dbReference type="OrthoDB" id="3502461at2"/>
<name>A0A1M6LW72_9ACTN</name>
<reference evidence="1 2" key="1">
    <citation type="submission" date="2016-11" db="EMBL/GenBank/DDBJ databases">
        <authorList>
            <person name="Jaros S."/>
            <person name="Januszkiewicz K."/>
            <person name="Wedrychowicz H."/>
        </authorList>
    </citation>
    <scope>NUCLEOTIDE SEQUENCE [LARGE SCALE GENOMIC DNA]</scope>
    <source>
        <strain evidence="1 2">CGMCC 4.5723</strain>
    </source>
</reference>
<dbReference type="RefSeq" id="WP_073380153.1">
    <property type="nucleotide sequence ID" value="NZ_FQZK01000009.1"/>
</dbReference>
<dbReference type="AlphaFoldDB" id="A0A1M6LW72"/>
<dbReference type="Proteomes" id="UP000184452">
    <property type="component" value="Unassembled WGS sequence"/>
</dbReference>
<proteinExistence type="predicted"/>
<sequence length="323" mass="34491">MSVITDKHRSRARFTAALLGPAAVPEPTPPSTRVARGVVVDATSDMLCLATPAGEERFLYERVTSFWRGGEAQASELRPGDDAVVLCSHDGRLVAERVWAQAARATGVITARHDDTLEIDPGHGRPRLTVVIPYRTSGRITVRHPRLEPGYLFDAVGVWREGAVWTVRPATTQPPYPLAATPRRPPAQRYSGTLNGIATWYDPAWGRAPHLDPRAQATGLAYPAIDRAGHTGECDRRTSCVPLPLLSTGAVVSLRNDCTRASAALPVIDCAAADSWPCDLCPACGGQGAGRLASLTMTSFVALGGRLEDGCFNATVTVHNGEV</sequence>
<evidence type="ECO:0000313" key="1">
    <source>
        <dbReference type="EMBL" id="SHJ75432.1"/>
    </source>
</evidence>
<keyword evidence="2" id="KW-1185">Reference proteome</keyword>